<feature type="non-terminal residue" evidence="1">
    <location>
        <position position="74"/>
    </location>
</feature>
<sequence>MPDLQGRNKNVYFRPTGLRAFNPELNKVSICLMVNNLINESSAWPANLHMWSSYSSIPAYQTTTFHKCQNIASS</sequence>
<dbReference type="AlphaFoldDB" id="A0A7J6V909"/>
<dbReference type="Proteomes" id="UP000554482">
    <property type="component" value="Unassembled WGS sequence"/>
</dbReference>
<gene>
    <name evidence="1" type="ORF">FRX31_029713</name>
</gene>
<name>A0A7J6V909_THATH</name>
<comment type="caution">
    <text evidence="1">The sequence shown here is derived from an EMBL/GenBank/DDBJ whole genome shotgun (WGS) entry which is preliminary data.</text>
</comment>
<reference evidence="1 2" key="1">
    <citation type="submission" date="2020-06" db="EMBL/GenBank/DDBJ databases">
        <title>Transcriptomic and genomic resources for Thalictrum thalictroides and T. hernandezii: Facilitating candidate gene discovery in an emerging model plant lineage.</title>
        <authorList>
            <person name="Arias T."/>
            <person name="Riano-Pachon D.M."/>
            <person name="Di Stilio V.S."/>
        </authorList>
    </citation>
    <scope>NUCLEOTIDE SEQUENCE [LARGE SCALE GENOMIC DNA]</scope>
    <source>
        <strain evidence="2">cv. WT478/WT964</strain>
        <tissue evidence="1">Leaves</tissue>
    </source>
</reference>
<evidence type="ECO:0000313" key="2">
    <source>
        <dbReference type="Proteomes" id="UP000554482"/>
    </source>
</evidence>
<dbReference type="EMBL" id="JABWDY010037055">
    <property type="protein sequence ID" value="KAF5180700.1"/>
    <property type="molecule type" value="Genomic_DNA"/>
</dbReference>
<accession>A0A7J6V909</accession>
<organism evidence="1 2">
    <name type="scientific">Thalictrum thalictroides</name>
    <name type="common">Rue-anemone</name>
    <name type="synonym">Anemone thalictroides</name>
    <dbReference type="NCBI Taxonomy" id="46969"/>
    <lineage>
        <taxon>Eukaryota</taxon>
        <taxon>Viridiplantae</taxon>
        <taxon>Streptophyta</taxon>
        <taxon>Embryophyta</taxon>
        <taxon>Tracheophyta</taxon>
        <taxon>Spermatophyta</taxon>
        <taxon>Magnoliopsida</taxon>
        <taxon>Ranunculales</taxon>
        <taxon>Ranunculaceae</taxon>
        <taxon>Thalictroideae</taxon>
        <taxon>Thalictrum</taxon>
    </lineage>
</organism>
<evidence type="ECO:0000313" key="1">
    <source>
        <dbReference type="EMBL" id="KAF5180700.1"/>
    </source>
</evidence>
<proteinExistence type="predicted"/>
<protein>
    <submittedName>
        <fullName evidence="1">Uncharacterized protein</fullName>
    </submittedName>
</protein>
<keyword evidence="2" id="KW-1185">Reference proteome</keyword>